<sequence length="214" mass="24228">MRLNRENTLIENNLQPYAGCTPEECQAKFVKAFTPYKEFIEQFQAALLLHNIKFFVAILTTVIGLIVLFSLLLASSIPNLVVAIIAIPILELFYCFDAHIHVKKLYLAELPKLADNAPDRIRTLEEIFAVAWKPVLLIWRFGFYVYATFACPNPVDTIAFIILAIILGLLNKVVCFFGIFSFCLVLALVTPAILIKTPLGEKLNQLLQKKQKQE</sequence>
<reference evidence="2" key="2">
    <citation type="journal article" date="2007" name="Science">
        <title>Draft genome sequence of the sexually transmitted pathogen Trichomonas vaginalis.</title>
        <authorList>
            <person name="Carlton J.M."/>
            <person name="Hirt R.P."/>
            <person name="Silva J.C."/>
            <person name="Delcher A.L."/>
            <person name="Schatz M."/>
            <person name="Zhao Q."/>
            <person name="Wortman J.R."/>
            <person name="Bidwell S.L."/>
            <person name="Alsmark U.C.M."/>
            <person name="Besteiro S."/>
            <person name="Sicheritz-Ponten T."/>
            <person name="Noel C.J."/>
            <person name="Dacks J.B."/>
            <person name="Foster P.G."/>
            <person name="Simillion C."/>
            <person name="Van de Peer Y."/>
            <person name="Miranda-Saavedra D."/>
            <person name="Barton G.J."/>
            <person name="Westrop G.D."/>
            <person name="Mueller S."/>
            <person name="Dessi D."/>
            <person name="Fiori P.L."/>
            <person name="Ren Q."/>
            <person name="Paulsen I."/>
            <person name="Zhang H."/>
            <person name="Bastida-Corcuera F.D."/>
            <person name="Simoes-Barbosa A."/>
            <person name="Brown M.T."/>
            <person name="Hayes R.D."/>
            <person name="Mukherjee M."/>
            <person name="Okumura C.Y."/>
            <person name="Schneider R."/>
            <person name="Smith A.J."/>
            <person name="Vanacova S."/>
            <person name="Villalvazo M."/>
            <person name="Haas B.J."/>
            <person name="Pertea M."/>
            <person name="Feldblyum T.V."/>
            <person name="Utterback T.R."/>
            <person name="Shu C.L."/>
            <person name="Osoegawa K."/>
            <person name="de Jong P.J."/>
            <person name="Hrdy I."/>
            <person name="Horvathova L."/>
            <person name="Zubacova Z."/>
            <person name="Dolezal P."/>
            <person name="Malik S.B."/>
            <person name="Logsdon J.M. Jr."/>
            <person name="Henze K."/>
            <person name="Gupta A."/>
            <person name="Wang C.C."/>
            <person name="Dunne R.L."/>
            <person name="Upcroft J.A."/>
            <person name="Upcroft P."/>
            <person name="White O."/>
            <person name="Salzberg S.L."/>
            <person name="Tang P."/>
            <person name="Chiu C.-H."/>
            <person name="Lee Y.-S."/>
            <person name="Embley T.M."/>
            <person name="Coombs G.H."/>
            <person name="Mottram J.C."/>
            <person name="Tachezy J."/>
            <person name="Fraser-Liggett C.M."/>
            <person name="Johnson P.J."/>
        </authorList>
    </citation>
    <scope>NUCLEOTIDE SEQUENCE [LARGE SCALE GENOMIC DNA]</scope>
    <source>
        <strain evidence="2">G3</strain>
    </source>
</reference>
<proteinExistence type="predicted"/>
<dbReference type="EMBL" id="DS113464">
    <property type="protein sequence ID" value="EAY04818.1"/>
    <property type="molecule type" value="Genomic_DNA"/>
</dbReference>
<dbReference type="OrthoDB" id="10264487at2759"/>
<evidence type="ECO:0000313" key="2">
    <source>
        <dbReference type="EMBL" id="EAY04818.1"/>
    </source>
</evidence>
<dbReference type="KEGG" id="tva:4762684"/>
<feature type="transmembrane region" description="Helical" evidence="1">
    <location>
        <begin position="54"/>
        <end position="74"/>
    </location>
</feature>
<accession>A2ER65</accession>
<protein>
    <submittedName>
        <fullName evidence="2">Uncharacterized protein</fullName>
    </submittedName>
</protein>
<keyword evidence="1" id="KW-1133">Transmembrane helix</keyword>
<dbReference type="Proteomes" id="UP000001542">
    <property type="component" value="Unassembled WGS sequence"/>
</dbReference>
<feature type="transmembrane region" description="Helical" evidence="1">
    <location>
        <begin position="176"/>
        <end position="195"/>
    </location>
</feature>
<dbReference type="VEuPathDB" id="TrichDB:TVAG_226310"/>
<dbReference type="InParanoid" id="A2ER65"/>
<dbReference type="AlphaFoldDB" id="A2ER65"/>
<evidence type="ECO:0000313" key="3">
    <source>
        <dbReference type="Proteomes" id="UP000001542"/>
    </source>
</evidence>
<organism evidence="2 3">
    <name type="scientific">Trichomonas vaginalis (strain ATCC PRA-98 / G3)</name>
    <dbReference type="NCBI Taxonomy" id="412133"/>
    <lineage>
        <taxon>Eukaryota</taxon>
        <taxon>Metamonada</taxon>
        <taxon>Parabasalia</taxon>
        <taxon>Trichomonadida</taxon>
        <taxon>Trichomonadidae</taxon>
        <taxon>Trichomonas</taxon>
    </lineage>
</organism>
<feature type="transmembrane region" description="Helical" evidence="1">
    <location>
        <begin position="80"/>
        <end position="96"/>
    </location>
</feature>
<dbReference type="VEuPathDB" id="TrichDB:TVAGG3_0410990"/>
<keyword evidence="1" id="KW-0472">Membrane</keyword>
<keyword evidence="3" id="KW-1185">Reference proteome</keyword>
<keyword evidence="1" id="KW-0812">Transmembrane</keyword>
<reference evidence="2" key="1">
    <citation type="submission" date="2006-10" db="EMBL/GenBank/DDBJ databases">
        <authorList>
            <person name="Amadeo P."/>
            <person name="Zhao Q."/>
            <person name="Wortman J."/>
            <person name="Fraser-Liggett C."/>
            <person name="Carlton J."/>
        </authorList>
    </citation>
    <scope>NUCLEOTIDE SEQUENCE</scope>
    <source>
        <strain evidence="2">G3</strain>
    </source>
</reference>
<feature type="transmembrane region" description="Helical" evidence="1">
    <location>
        <begin position="143"/>
        <end position="170"/>
    </location>
</feature>
<name>A2ER65_TRIV3</name>
<gene>
    <name evidence="2" type="ORF">TVAG_226310</name>
</gene>
<dbReference type="RefSeq" id="XP_001317041.1">
    <property type="nucleotide sequence ID" value="XM_001317006.1"/>
</dbReference>
<evidence type="ECO:0000256" key="1">
    <source>
        <dbReference type="SAM" id="Phobius"/>
    </source>
</evidence>